<feature type="region of interest" description="Disordered" evidence="1">
    <location>
        <begin position="1"/>
        <end position="189"/>
    </location>
</feature>
<evidence type="ECO:0000313" key="3">
    <source>
        <dbReference type="Proteomes" id="UP001189429"/>
    </source>
</evidence>
<feature type="compositionally biased region" description="Low complexity" evidence="1">
    <location>
        <begin position="45"/>
        <end position="95"/>
    </location>
</feature>
<protein>
    <submittedName>
        <fullName evidence="2">Uncharacterized protein</fullName>
    </submittedName>
</protein>
<keyword evidence="3" id="KW-1185">Reference proteome</keyword>
<evidence type="ECO:0000313" key="2">
    <source>
        <dbReference type="EMBL" id="CAK0871865.1"/>
    </source>
</evidence>
<proteinExistence type="predicted"/>
<feature type="non-terminal residue" evidence="2">
    <location>
        <position position="189"/>
    </location>
</feature>
<feature type="compositionally biased region" description="Low complexity" evidence="1">
    <location>
        <begin position="123"/>
        <end position="132"/>
    </location>
</feature>
<feature type="non-terminal residue" evidence="2">
    <location>
        <position position="1"/>
    </location>
</feature>
<evidence type="ECO:0000256" key="1">
    <source>
        <dbReference type="SAM" id="MobiDB-lite"/>
    </source>
</evidence>
<accession>A0ABN9VGC1</accession>
<gene>
    <name evidence="2" type="ORF">PCOR1329_LOCUS57537</name>
</gene>
<organism evidence="2 3">
    <name type="scientific">Prorocentrum cordatum</name>
    <dbReference type="NCBI Taxonomy" id="2364126"/>
    <lineage>
        <taxon>Eukaryota</taxon>
        <taxon>Sar</taxon>
        <taxon>Alveolata</taxon>
        <taxon>Dinophyceae</taxon>
        <taxon>Prorocentrales</taxon>
        <taxon>Prorocentraceae</taxon>
        <taxon>Prorocentrum</taxon>
    </lineage>
</organism>
<comment type="caution">
    <text evidence="2">The sequence shown here is derived from an EMBL/GenBank/DDBJ whole genome shotgun (WGS) entry which is preliminary data.</text>
</comment>
<dbReference type="EMBL" id="CAUYUJ010017111">
    <property type="protein sequence ID" value="CAK0871865.1"/>
    <property type="molecule type" value="Genomic_DNA"/>
</dbReference>
<feature type="compositionally biased region" description="Basic and acidic residues" evidence="1">
    <location>
        <begin position="102"/>
        <end position="114"/>
    </location>
</feature>
<reference evidence="2" key="1">
    <citation type="submission" date="2023-10" db="EMBL/GenBank/DDBJ databases">
        <authorList>
            <person name="Chen Y."/>
            <person name="Shah S."/>
            <person name="Dougan E. K."/>
            <person name="Thang M."/>
            <person name="Chan C."/>
        </authorList>
    </citation>
    <scope>NUCLEOTIDE SEQUENCE [LARGE SCALE GENOMIC DNA]</scope>
</reference>
<sequence>ARLGSKPAGRAAMMDSAQGLTPKDGATRHAATRTMSASDSPRTPAAARSLAAAAGWAEVPAGDTPGTRRSGSRAGASRAGGTPASRRSGSSWRSWHTSPRAASEERAPGSERQRSASRRSTGRRSAGWRSSGVLPESLRSSREDADLEAPPGVEHDAPAASAFASSSMASTTHLDRDLLPQGSMKSIMQ</sequence>
<dbReference type="Proteomes" id="UP001189429">
    <property type="component" value="Unassembled WGS sequence"/>
</dbReference>
<feature type="compositionally biased region" description="Low complexity" evidence="1">
    <location>
        <begin position="158"/>
        <end position="170"/>
    </location>
</feature>
<name>A0ABN9VGC1_9DINO</name>